<dbReference type="Proteomes" id="UP000287651">
    <property type="component" value="Unassembled WGS sequence"/>
</dbReference>
<dbReference type="AlphaFoldDB" id="A0A426XGV1"/>
<feature type="region of interest" description="Disordered" evidence="1">
    <location>
        <begin position="1"/>
        <end position="23"/>
    </location>
</feature>
<dbReference type="EMBL" id="AMZH03020916">
    <property type="protein sequence ID" value="RRT38727.1"/>
    <property type="molecule type" value="Genomic_DNA"/>
</dbReference>
<protein>
    <submittedName>
        <fullName evidence="2">Uncharacterized protein</fullName>
    </submittedName>
</protein>
<comment type="caution">
    <text evidence="2">The sequence shown here is derived from an EMBL/GenBank/DDBJ whole genome shotgun (WGS) entry which is preliminary data.</text>
</comment>
<accession>A0A426XGV1</accession>
<evidence type="ECO:0000256" key="1">
    <source>
        <dbReference type="SAM" id="MobiDB-lite"/>
    </source>
</evidence>
<organism evidence="2 3">
    <name type="scientific">Ensete ventricosum</name>
    <name type="common">Abyssinian banana</name>
    <name type="synonym">Musa ensete</name>
    <dbReference type="NCBI Taxonomy" id="4639"/>
    <lineage>
        <taxon>Eukaryota</taxon>
        <taxon>Viridiplantae</taxon>
        <taxon>Streptophyta</taxon>
        <taxon>Embryophyta</taxon>
        <taxon>Tracheophyta</taxon>
        <taxon>Spermatophyta</taxon>
        <taxon>Magnoliopsida</taxon>
        <taxon>Liliopsida</taxon>
        <taxon>Zingiberales</taxon>
        <taxon>Musaceae</taxon>
        <taxon>Ensete</taxon>
    </lineage>
</organism>
<reference evidence="2 3" key="1">
    <citation type="journal article" date="2014" name="Agronomy (Basel)">
        <title>A Draft Genome Sequence for Ensete ventricosum, the Drought-Tolerant Tree Against Hunger.</title>
        <authorList>
            <person name="Harrison J."/>
            <person name="Moore K.A."/>
            <person name="Paszkiewicz K."/>
            <person name="Jones T."/>
            <person name="Grant M."/>
            <person name="Ambacheew D."/>
            <person name="Muzemil S."/>
            <person name="Studholme D.J."/>
        </authorList>
    </citation>
    <scope>NUCLEOTIDE SEQUENCE [LARGE SCALE GENOMIC DNA]</scope>
</reference>
<name>A0A426XGV1_ENSVE</name>
<evidence type="ECO:0000313" key="2">
    <source>
        <dbReference type="EMBL" id="RRT38727.1"/>
    </source>
</evidence>
<sequence length="78" mass="8420">MATTFRCHRPRLSHQHRPSSFRGLRHLKPGIDAVLNTNSTTHAALSNPSRLTAPTAASPLLRQLLALLSLSLLSSSPA</sequence>
<evidence type="ECO:0000313" key="3">
    <source>
        <dbReference type="Proteomes" id="UP000287651"/>
    </source>
</evidence>
<gene>
    <name evidence="2" type="ORF">B296_00034496</name>
</gene>
<proteinExistence type="predicted"/>